<keyword evidence="3" id="KW-0496">Mitochondrion</keyword>
<dbReference type="PROSITE" id="PS51651">
    <property type="entry name" value="DOCKER"/>
    <property type="match status" value="1"/>
</dbReference>
<dbReference type="Gene3D" id="2.60.40.150">
    <property type="entry name" value="C2 domain"/>
    <property type="match status" value="1"/>
</dbReference>
<dbReference type="InterPro" id="IPR035892">
    <property type="entry name" value="C2_domain_sf"/>
</dbReference>
<dbReference type="InterPro" id="IPR043162">
    <property type="entry name" value="DOCK_C_lobe_C"/>
</dbReference>
<feature type="domain" description="DOCKER" evidence="2">
    <location>
        <begin position="878"/>
        <end position="1293"/>
    </location>
</feature>
<evidence type="ECO:0000313" key="3">
    <source>
        <dbReference type="EMBL" id="SPQ93796.1"/>
    </source>
</evidence>
<dbReference type="GO" id="GO:0031267">
    <property type="term" value="F:small GTPase binding"/>
    <property type="evidence" value="ECO:0007669"/>
    <property type="project" value="TreeGrafter"/>
</dbReference>
<dbReference type="GO" id="GO:0005085">
    <property type="term" value="F:guanyl-nucleotide exchange factor activity"/>
    <property type="evidence" value="ECO:0007669"/>
    <property type="project" value="InterPro"/>
</dbReference>
<geneLocation type="mitochondrion" evidence="3"/>
<evidence type="ECO:0000259" key="2">
    <source>
        <dbReference type="PROSITE" id="PS51651"/>
    </source>
</evidence>
<dbReference type="PANTHER" id="PTHR45653">
    <property type="entry name" value="DEDICATOR OF CYTOKINESIS"/>
    <property type="match status" value="1"/>
</dbReference>
<dbReference type="InterPro" id="IPR046773">
    <property type="entry name" value="DOCKER_Lobe_C"/>
</dbReference>
<organism evidence="3 4">
    <name type="scientific">Plasmodiophora brassicae</name>
    <name type="common">Clubroot disease agent</name>
    <dbReference type="NCBI Taxonomy" id="37360"/>
    <lineage>
        <taxon>Eukaryota</taxon>
        <taxon>Sar</taxon>
        <taxon>Rhizaria</taxon>
        <taxon>Endomyxa</taxon>
        <taxon>Phytomyxea</taxon>
        <taxon>Plasmodiophorida</taxon>
        <taxon>Plasmodiophoridae</taxon>
        <taxon>Plasmodiophora</taxon>
    </lineage>
</organism>
<sequence length="1293" mass="141656">MAVSPNNSVGGARIPASLGSRSSIGVSSKAARLLGASESLHDLSTERTRSRVLCDGCVIPDGLDDVPIDALDPIGALQAYSSDVLAAPPPSAVTSQTPTTSVRAPTSFVTFRITSAFLPVADPVQICLHLYDRRRRVQLTDDHLTMASPGQTSIASEWISVDLGEVPDGDLAIVCRLYTIQQRWRRPLGVGIIPGPFDADLHQLLIHTPAHDRYWARLHDRLLQLNGDDPTSQDLGSRRGRAFCVQIETRVDQHPAGDQRLTVYDSRLPDADTSLLLVRVHQLDMSSSSVGLLKKSQMNVGWRVSVTCCNDVAYPSCLRRHCNGPLLTTFDGTLLYHASQAQVDEQFIIDLNALAGHECTIAMRFELQHCTTTQKKRHTPLGYAVVPFARRLSNGHLVLIRTPASVPVLHPSTGQVTRQTVALTTTLWSSTVPDNADLAVLIGGRAAALTDANFDAVRMDDARRFADALLPVCVAYAERNPACRSCYRCVFELHAHTAPDCAARTDPHLVDIALRGLVHHYAGIDDAFAVRIHQIANDIMTGAQSTSRRTYAPDQLGDALEKVVGDPNAAPALVQDLVPLLCRWASLGALTARLLRRVACPVPFIKSCLRLGVMSTETVLSCTTAVESRTLVSLVLPYLAPRCASTRESSLLADHCQTILEAHDMSPSLSALIAAAVRRLSPSSVRVQQCGALLSWARSTLARSAFDPNQVVMRVLEIGAVADLIEAIALDCDLVPVVLAALTVADMDLHGVRRRRAAYIVKHLIGLVRPRLLHVLATLVQALARDTPITVDDDGLLEQVTRHVMTLGEHQDLVLHDLYNRLIERVPTGKRQMIVDAALGALRSSGRSLAELSRSCSTWLRSQTLTLHANAVDLLAAASDLSTSRRHEDQVAGLVEQALSQLEGVEARQLRQTAADILIRLHGALGNDPELSAAFRLRAEQYPGNDPRRSQEMLRARQTFVECNEYERAASICDRLMFGYTGPDADPGSCRAVRAELVDRMHSEDRLYPLYCRALFSRSTRWHDPSVSDREFVYRLDIGETVLEFTNRIRIVYPYAKVVNTSSSTWTGSATSTMTMAGAVDTAGDNATILVCRCHVVAQFAMPESAPVRARERLTMTDSSQFSYTYCPGPGAVSNVTTTRTVISVRDRFPCLFRRQPVVARRTETVTALQAALEQVQEKTASIGRCCDYVEGDTKDTPGRINALSMQLNGTIDAAVNGGLEVYRASFMSDKYKADHPEDASQVDALRNACTAQVAVLHRGLTVMERVMCADLEPLYKHLRRALNTIHQQWTQQ</sequence>
<dbReference type="PANTHER" id="PTHR45653:SF10">
    <property type="entry name" value="MYOBLAST CITY, ISOFORM B"/>
    <property type="match status" value="1"/>
</dbReference>
<dbReference type="GO" id="GO:0007264">
    <property type="term" value="P:small GTPase-mediated signal transduction"/>
    <property type="evidence" value="ECO:0007669"/>
    <property type="project" value="InterPro"/>
</dbReference>
<dbReference type="EMBL" id="OVEO01000002">
    <property type="protein sequence ID" value="SPQ93796.1"/>
    <property type="molecule type" value="Genomic_DNA"/>
</dbReference>
<evidence type="ECO:0000313" key="4">
    <source>
        <dbReference type="Proteomes" id="UP000290189"/>
    </source>
</evidence>
<dbReference type="Pfam" id="PF20421">
    <property type="entry name" value="DHR-2_Lobe_C"/>
    <property type="match status" value="1"/>
</dbReference>
<dbReference type="GO" id="GO:0005737">
    <property type="term" value="C:cytoplasm"/>
    <property type="evidence" value="ECO:0007669"/>
    <property type="project" value="TreeGrafter"/>
</dbReference>
<reference evidence="3 4" key="1">
    <citation type="submission" date="2018-03" db="EMBL/GenBank/DDBJ databases">
        <authorList>
            <person name="Fogelqvist J."/>
        </authorList>
    </citation>
    <scope>NUCLEOTIDE SEQUENCE [LARGE SCALE GENOMIC DNA]</scope>
</reference>
<dbReference type="InterPro" id="IPR027357">
    <property type="entry name" value="DOCKER_dom"/>
</dbReference>
<dbReference type="Gene3D" id="1.20.58.740">
    <property type="match status" value="1"/>
</dbReference>
<dbReference type="Proteomes" id="UP000290189">
    <property type="component" value="Unassembled WGS sequence"/>
</dbReference>
<dbReference type="GO" id="GO:0005886">
    <property type="term" value="C:plasma membrane"/>
    <property type="evidence" value="ECO:0007669"/>
    <property type="project" value="TreeGrafter"/>
</dbReference>
<dbReference type="InterPro" id="IPR026791">
    <property type="entry name" value="DOCK"/>
</dbReference>
<accession>A0A3P3Y0T0</accession>
<gene>
    <name evidence="3" type="ORF">PLBR_LOCUS1011</name>
</gene>
<name>A0A3P3Y0T0_PLABS</name>
<protein>
    <recommendedName>
        <fullName evidence="2">DOCKER domain-containing protein</fullName>
    </recommendedName>
</protein>
<proteinExistence type="inferred from homology"/>
<comment type="similarity">
    <text evidence="1">Belongs to the DOCK family.</text>
</comment>
<evidence type="ECO:0000256" key="1">
    <source>
        <dbReference type="PROSITE-ProRule" id="PRU00984"/>
    </source>
</evidence>